<evidence type="ECO:0000313" key="3">
    <source>
        <dbReference type="Proteomes" id="UP001500711"/>
    </source>
</evidence>
<accession>A0ABP6ZX94</accession>
<feature type="region of interest" description="Disordered" evidence="1">
    <location>
        <begin position="197"/>
        <end position="233"/>
    </location>
</feature>
<protein>
    <submittedName>
        <fullName evidence="2">Uncharacterized protein</fullName>
    </submittedName>
</protein>
<comment type="caution">
    <text evidence="2">The sequence shown here is derived from an EMBL/GenBank/DDBJ whole genome shotgun (WGS) entry which is preliminary data.</text>
</comment>
<organism evidence="2 3">
    <name type="scientific">Lentzea roselyniae</name>
    <dbReference type="NCBI Taxonomy" id="531940"/>
    <lineage>
        <taxon>Bacteria</taxon>
        <taxon>Bacillati</taxon>
        <taxon>Actinomycetota</taxon>
        <taxon>Actinomycetes</taxon>
        <taxon>Pseudonocardiales</taxon>
        <taxon>Pseudonocardiaceae</taxon>
        <taxon>Lentzea</taxon>
    </lineage>
</organism>
<reference evidence="3" key="1">
    <citation type="journal article" date="2019" name="Int. J. Syst. Evol. Microbiol.">
        <title>The Global Catalogue of Microorganisms (GCM) 10K type strain sequencing project: providing services to taxonomists for standard genome sequencing and annotation.</title>
        <authorList>
            <consortium name="The Broad Institute Genomics Platform"/>
            <consortium name="The Broad Institute Genome Sequencing Center for Infectious Disease"/>
            <person name="Wu L."/>
            <person name="Ma J."/>
        </authorList>
    </citation>
    <scope>NUCLEOTIDE SEQUENCE [LARGE SCALE GENOMIC DNA]</scope>
    <source>
        <strain evidence="3">JCM 17494</strain>
    </source>
</reference>
<feature type="compositionally biased region" description="Basic residues" evidence="1">
    <location>
        <begin position="25"/>
        <end position="34"/>
    </location>
</feature>
<feature type="compositionally biased region" description="Low complexity" evidence="1">
    <location>
        <begin position="35"/>
        <end position="50"/>
    </location>
</feature>
<proteinExistence type="predicted"/>
<name>A0ABP6ZX94_9PSEU</name>
<gene>
    <name evidence="2" type="ORF">GCM10022267_04430</name>
</gene>
<feature type="compositionally biased region" description="Basic and acidic residues" evidence="1">
    <location>
        <begin position="65"/>
        <end position="84"/>
    </location>
</feature>
<keyword evidence="3" id="KW-1185">Reference proteome</keyword>
<feature type="compositionally biased region" description="Low complexity" evidence="1">
    <location>
        <begin position="15"/>
        <end position="24"/>
    </location>
</feature>
<dbReference type="Proteomes" id="UP001500711">
    <property type="component" value="Unassembled WGS sequence"/>
</dbReference>
<sequence>MCRSGGRRCKGSANSSRATQTARQQRSRARRALRQARAAGDDSAAQQAQQRLDDANAILKRHKENRVSSHDSHDADQQPRDDAARQHGDVTNIVHGEIRGFQADVINGGLTFDASTGRFTIGNDRGDGGDVTAPHGVHINNFTQSAGRVGSQNDINRDDVTLTVGSTRNDSAHAQDRARHQEERARYRQERAQYRAERAARAGTSQPPSGGFNVHTGPDGTGPVNITDDNGNTLLQAGTVHGGIWVNGKRVQ</sequence>
<feature type="compositionally biased region" description="Basic residues" evidence="1">
    <location>
        <begin position="1"/>
        <end position="10"/>
    </location>
</feature>
<evidence type="ECO:0000313" key="2">
    <source>
        <dbReference type="EMBL" id="GAA3621361.1"/>
    </source>
</evidence>
<evidence type="ECO:0000256" key="1">
    <source>
        <dbReference type="SAM" id="MobiDB-lite"/>
    </source>
</evidence>
<feature type="region of interest" description="Disordered" evidence="1">
    <location>
        <begin position="1"/>
        <end position="84"/>
    </location>
</feature>
<dbReference type="EMBL" id="BAABBE010000001">
    <property type="protein sequence ID" value="GAA3621361.1"/>
    <property type="molecule type" value="Genomic_DNA"/>
</dbReference>
<dbReference type="RefSeq" id="WP_346127149.1">
    <property type="nucleotide sequence ID" value="NZ_BAABBE010000001.1"/>
</dbReference>